<evidence type="ECO:0000313" key="2">
    <source>
        <dbReference type="Proteomes" id="UP000188388"/>
    </source>
</evidence>
<evidence type="ECO:0000313" key="1">
    <source>
        <dbReference type="EMBL" id="SIT55904.1"/>
    </source>
</evidence>
<accession>A0A1R3V7N1</accession>
<proteinExistence type="predicted"/>
<name>A0A1R3V7N1_9HYPH</name>
<keyword evidence="2" id="KW-1185">Reference proteome</keyword>
<dbReference type="STRING" id="1631249.BQ8794_240111"/>
<sequence length="37" mass="4251">MLVSSRTLPSFRMLKLMVQKLFAQEFGTELGVRVSHL</sequence>
<organism evidence="1 2">
    <name type="scientific">Mesorhizobium prunaredense</name>
    <dbReference type="NCBI Taxonomy" id="1631249"/>
    <lineage>
        <taxon>Bacteria</taxon>
        <taxon>Pseudomonadati</taxon>
        <taxon>Pseudomonadota</taxon>
        <taxon>Alphaproteobacteria</taxon>
        <taxon>Hyphomicrobiales</taxon>
        <taxon>Phyllobacteriaceae</taxon>
        <taxon>Mesorhizobium</taxon>
    </lineage>
</organism>
<gene>
    <name evidence="1" type="ORF">BQ8794_240111</name>
</gene>
<dbReference type="EMBL" id="FTPD01000017">
    <property type="protein sequence ID" value="SIT55904.1"/>
    <property type="molecule type" value="Genomic_DNA"/>
</dbReference>
<dbReference type="AlphaFoldDB" id="A0A1R3V7N1"/>
<dbReference type="Proteomes" id="UP000188388">
    <property type="component" value="Unassembled WGS sequence"/>
</dbReference>
<reference evidence="2" key="1">
    <citation type="submission" date="2017-01" db="EMBL/GenBank/DDBJ databases">
        <authorList>
            <person name="Brunel B."/>
        </authorList>
    </citation>
    <scope>NUCLEOTIDE SEQUENCE [LARGE SCALE GENOMIC DNA]</scope>
</reference>
<protein>
    <submittedName>
        <fullName evidence="1">Uncharacterized protein</fullName>
    </submittedName>
</protein>